<name>A0ABY8EJB3_MALFU</name>
<feature type="compositionally biased region" description="Basic residues" evidence="1">
    <location>
        <begin position="536"/>
        <end position="550"/>
    </location>
</feature>
<organism evidence="3 4">
    <name type="scientific">Malassezia furfur</name>
    <name type="common">Pityriasis versicolor infection agent</name>
    <name type="synonym">Pityrosporum furfur</name>
    <dbReference type="NCBI Taxonomy" id="55194"/>
    <lineage>
        <taxon>Eukaryota</taxon>
        <taxon>Fungi</taxon>
        <taxon>Dikarya</taxon>
        <taxon>Basidiomycota</taxon>
        <taxon>Ustilaginomycotina</taxon>
        <taxon>Malasseziomycetes</taxon>
        <taxon>Malasseziales</taxon>
        <taxon>Malasseziaceae</taxon>
        <taxon>Malassezia</taxon>
    </lineage>
</organism>
<feature type="domain" description="C2H2-type" evidence="2">
    <location>
        <begin position="659"/>
        <end position="681"/>
    </location>
</feature>
<reference evidence="3 4" key="1">
    <citation type="journal article" date="2020" name="Elife">
        <title>Loss of centromere function drives karyotype evolution in closely related Malassezia species.</title>
        <authorList>
            <person name="Sankaranarayanan S.R."/>
            <person name="Ianiri G."/>
            <person name="Coelho M.A."/>
            <person name="Reza M.H."/>
            <person name="Thimmappa B.C."/>
            <person name="Ganguly P."/>
            <person name="Vadnala R.N."/>
            <person name="Sun S."/>
            <person name="Siddharthan R."/>
            <person name="Tellgren-Roth C."/>
            <person name="Dawson T.L."/>
            <person name="Heitman J."/>
            <person name="Sanyal K."/>
        </authorList>
    </citation>
    <scope>NUCLEOTIDE SEQUENCE [LARGE SCALE GENOMIC DNA]</scope>
    <source>
        <strain evidence="3">CBS14141</strain>
    </source>
</reference>
<gene>
    <name evidence="3" type="ORF">GLX27_000430</name>
</gene>
<accession>A0ABY8EJB3</accession>
<evidence type="ECO:0000313" key="3">
    <source>
        <dbReference type="EMBL" id="WFD45805.1"/>
    </source>
</evidence>
<feature type="compositionally biased region" description="Polar residues" evidence="1">
    <location>
        <begin position="105"/>
        <end position="118"/>
    </location>
</feature>
<feature type="compositionally biased region" description="Polar residues" evidence="1">
    <location>
        <begin position="506"/>
        <end position="516"/>
    </location>
</feature>
<dbReference type="InterPro" id="IPR036236">
    <property type="entry name" value="Znf_C2H2_sf"/>
</dbReference>
<feature type="compositionally biased region" description="Polar residues" evidence="1">
    <location>
        <begin position="15"/>
        <end position="29"/>
    </location>
</feature>
<evidence type="ECO:0000256" key="1">
    <source>
        <dbReference type="SAM" id="MobiDB-lite"/>
    </source>
</evidence>
<evidence type="ECO:0000313" key="4">
    <source>
        <dbReference type="Proteomes" id="UP000818624"/>
    </source>
</evidence>
<dbReference type="SMART" id="SM00355">
    <property type="entry name" value="ZnF_C2H2"/>
    <property type="match status" value="2"/>
</dbReference>
<sequence length="682" mass="73129">MQADDFVLFDDGTNPAGTPSQGAMSSQDPRTAGFNKPSFLQYRGQLNDTSPVLDEAPYYPFAQLGQADPMLMQRAMRGGDPYATAPNAAHARTSASPNATPPQQPSSGTLGTPLTMLSLQGDDRNLPGALFPDLGGRDANGQAKQNTFMPTKQTQGNHPLAQGWPYPPNQAPSKDTLEPDADQPFLWNMPGDGQEQWKPWGPTPPGIANPDMLRAAANQAEQGPPRTQGDNRLTVSPRELCLDVDRAATPNAGPDLFPNQNPPPLIPPRTDDDTLLAPPFGLSSAMEGGSSTEEEDDEDERPFPSSSYAGSVLGATAPNEQLLEQWSRSMYGPTDSGTAPSQRVPPRDWAVTGPSFSAMSTSSESEEDTPARPPRMGEHLSGRAAQFANTVPGALGGYGYIPGSQESGLSVQSNDLDSAGGSQMSVSMTESDTPGHNDRGRSPSILNTAQAITPAPKRAPRMGRDVSDDEEEATEARARPSRASAEAERPRQLRSSSNTRRKSSEQDVSSARVSTGPSSDSSSPENDESDYEQSHLVHHTPRAANKRGRATRASGGHARIASGQQSPTGATADVARAAQASSSSSNSSAIRCDYVSPITGQRCGTVFHRMYDLARHRITLHLREEAQLVKEGKLKVEQCVVLGKEVDVKKALAELEWICRVCGASFSRKDAMLRHERLRHHR</sequence>
<dbReference type="Proteomes" id="UP000818624">
    <property type="component" value="Chromosome 1"/>
</dbReference>
<evidence type="ECO:0000259" key="2">
    <source>
        <dbReference type="PROSITE" id="PS00028"/>
    </source>
</evidence>
<dbReference type="Gene3D" id="3.30.160.60">
    <property type="entry name" value="Classic Zinc Finger"/>
    <property type="match status" value="1"/>
</dbReference>
<feature type="region of interest" description="Disordered" evidence="1">
    <location>
        <begin position="248"/>
        <end position="588"/>
    </location>
</feature>
<dbReference type="InterPro" id="IPR013087">
    <property type="entry name" value="Znf_C2H2_type"/>
</dbReference>
<feature type="region of interest" description="Disordered" evidence="1">
    <location>
        <begin position="1"/>
        <end position="38"/>
    </location>
</feature>
<dbReference type="PROSITE" id="PS00028">
    <property type="entry name" value="ZINC_FINGER_C2H2_1"/>
    <property type="match status" value="1"/>
</dbReference>
<dbReference type="SUPFAM" id="SSF57667">
    <property type="entry name" value="beta-beta-alpha zinc fingers"/>
    <property type="match status" value="1"/>
</dbReference>
<proteinExistence type="predicted"/>
<feature type="compositionally biased region" description="Polar residues" evidence="1">
    <location>
        <begin position="318"/>
        <end position="328"/>
    </location>
</feature>
<dbReference type="EMBL" id="CP046234">
    <property type="protein sequence ID" value="WFD45805.1"/>
    <property type="molecule type" value="Genomic_DNA"/>
</dbReference>
<feature type="compositionally biased region" description="Low complexity" evidence="1">
    <location>
        <begin position="570"/>
        <end position="588"/>
    </location>
</feature>
<protein>
    <recommendedName>
        <fullName evidence="2">C2H2-type domain-containing protein</fullName>
    </recommendedName>
</protein>
<feature type="region of interest" description="Disordered" evidence="1">
    <location>
        <begin position="150"/>
        <end position="176"/>
    </location>
</feature>
<feature type="region of interest" description="Disordered" evidence="1">
    <location>
        <begin position="77"/>
        <end position="120"/>
    </location>
</feature>
<feature type="compositionally biased region" description="Polar residues" evidence="1">
    <location>
        <begin position="404"/>
        <end position="432"/>
    </location>
</feature>
<keyword evidence="4" id="KW-1185">Reference proteome</keyword>